<proteinExistence type="inferred from homology"/>
<keyword evidence="5" id="KW-1185">Reference proteome</keyword>
<dbReference type="Proteomes" id="UP000283841">
    <property type="component" value="Unassembled WGS sequence"/>
</dbReference>
<dbReference type="SUPFAM" id="SSF51735">
    <property type="entry name" value="NAD(P)-binding Rossmann-fold domains"/>
    <property type="match status" value="1"/>
</dbReference>
<keyword evidence="2" id="KW-0560">Oxidoreductase</keyword>
<evidence type="ECO:0000256" key="1">
    <source>
        <dbReference type="ARBA" id="ARBA00006484"/>
    </source>
</evidence>
<dbReference type="PANTHER" id="PTHR43899">
    <property type="entry name" value="RH59310P"/>
    <property type="match status" value="1"/>
</dbReference>
<sequence length="317" mass="34805">MTTIKVPSSVTDALTFAGAATSFYLFTQFARHLYIYLRPSSLDKYRSKDKETWALVTGASDGIGLGFAQELCRRGFNVFLHGRNREKLLGIQERLKAEFPAAKTKIIVFNAGGSTEDIDAIAREVGDANLKVLVNNVGGQTGVSNTYKRLDEMTHDEVEYLLGLNARFTTHITRVLLPVLEKNEPSLVLNVSSIASAGFPWLSIYSASKGYIDSFSGALNAEMKAYGRNIEVMALRVGSVSTAAMDINANLFAPTGRTMASAALNRVGCGEHLVWGYWWHRLQGLGFDVLPRGVMLSAATGRLRQLKEDADRKEKSQ</sequence>
<dbReference type="PRINTS" id="PR00080">
    <property type="entry name" value="SDRFAMILY"/>
</dbReference>
<dbReference type="PIRSF" id="PIRSF000126">
    <property type="entry name" value="11-beta-HSD1"/>
    <property type="match status" value="1"/>
</dbReference>
<comment type="similarity">
    <text evidence="1 3">Belongs to the short-chain dehydrogenases/reductases (SDR) family.</text>
</comment>
<evidence type="ECO:0000313" key="5">
    <source>
        <dbReference type="Proteomes" id="UP000283841"/>
    </source>
</evidence>
<dbReference type="EMBL" id="RCNU01000003">
    <property type="protein sequence ID" value="RWQ96867.1"/>
    <property type="molecule type" value="Genomic_DNA"/>
</dbReference>
<evidence type="ECO:0000256" key="3">
    <source>
        <dbReference type="RuleBase" id="RU000363"/>
    </source>
</evidence>
<dbReference type="Pfam" id="PF00106">
    <property type="entry name" value="adh_short"/>
    <property type="match status" value="1"/>
</dbReference>
<gene>
    <name evidence="4" type="ORF">C8Q69DRAFT_461502</name>
</gene>
<dbReference type="STRING" id="264951.A0A443HYE7"/>
<evidence type="ECO:0000256" key="2">
    <source>
        <dbReference type="ARBA" id="ARBA00023002"/>
    </source>
</evidence>
<dbReference type="AlphaFoldDB" id="A0A443HYE7"/>
<dbReference type="InterPro" id="IPR051019">
    <property type="entry name" value="VLCFA-Steroid_DH"/>
</dbReference>
<dbReference type="GeneID" id="39599527"/>
<name>A0A443HYE7_BYSSP</name>
<dbReference type="PRINTS" id="PR00081">
    <property type="entry name" value="GDHRDH"/>
</dbReference>
<reference evidence="4 5" key="1">
    <citation type="journal article" date="2018" name="Front. Microbiol.">
        <title>Genomic and genetic insights into a cosmopolitan fungus, Paecilomyces variotii (Eurotiales).</title>
        <authorList>
            <person name="Urquhart A.S."/>
            <person name="Mondo S.J."/>
            <person name="Makela M.R."/>
            <person name="Hane J.K."/>
            <person name="Wiebenga A."/>
            <person name="He G."/>
            <person name="Mihaltcheva S."/>
            <person name="Pangilinan J."/>
            <person name="Lipzen A."/>
            <person name="Barry K."/>
            <person name="de Vries R.P."/>
            <person name="Grigoriev I.V."/>
            <person name="Idnurm A."/>
        </authorList>
    </citation>
    <scope>NUCLEOTIDE SEQUENCE [LARGE SCALE GENOMIC DNA]</scope>
    <source>
        <strain evidence="4 5">CBS 101075</strain>
    </source>
</reference>
<dbReference type="GO" id="GO:0005783">
    <property type="term" value="C:endoplasmic reticulum"/>
    <property type="evidence" value="ECO:0007669"/>
    <property type="project" value="TreeGrafter"/>
</dbReference>
<evidence type="ECO:0000313" key="4">
    <source>
        <dbReference type="EMBL" id="RWQ96867.1"/>
    </source>
</evidence>
<dbReference type="GO" id="GO:0016491">
    <property type="term" value="F:oxidoreductase activity"/>
    <property type="evidence" value="ECO:0007669"/>
    <property type="project" value="UniProtKB-KW"/>
</dbReference>
<organism evidence="4 5">
    <name type="scientific">Byssochlamys spectabilis</name>
    <name type="common">Paecilomyces variotii</name>
    <dbReference type="NCBI Taxonomy" id="264951"/>
    <lineage>
        <taxon>Eukaryota</taxon>
        <taxon>Fungi</taxon>
        <taxon>Dikarya</taxon>
        <taxon>Ascomycota</taxon>
        <taxon>Pezizomycotina</taxon>
        <taxon>Eurotiomycetes</taxon>
        <taxon>Eurotiomycetidae</taxon>
        <taxon>Eurotiales</taxon>
        <taxon>Thermoascaceae</taxon>
        <taxon>Paecilomyces</taxon>
    </lineage>
</organism>
<dbReference type="PANTHER" id="PTHR43899:SF13">
    <property type="entry name" value="RH59310P"/>
    <property type="match status" value="1"/>
</dbReference>
<accession>A0A443HYE7</accession>
<dbReference type="InterPro" id="IPR036291">
    <property type="entry name" value="NAD(P)-bd_dom_sf"/>
</dbReference>
<dbReference type="Gene3D" id="3.40.50.720">
    <property type="entry name" value="NAD(P)-binding Rossmann-like Domain"/>
    <property type="match status" value="1"/>
</dbReference>
<dbReference type="InterPro" id="IPR002347">
    <property type="entry name" value="SDR_fam"/>
</dbReference>
<dbReference type="RefSeq" id="XP_028486512.1">
    <property type="nucleotide sequence ID" value="XM_028630250.1"/>
</dbReference>
<comment type="caution">
    <text evidence="4">The sequence shown here is derived from an EMBL/GenBank/DDBJ whole genome shotgun (WGS) entry which is preliminary data.</text>
</comment>
<dbReference type="VEuPathDB" id="FungiDB:C8Q69DRAFT_461502"/>
<protein>
    <submittedName>
        <fullName evidence="4">Putative short chain dehydrogenase/reductase</fullName>
    </submittedName>
</protein>